<protein>
    <submittedName>
        <fullName evidence="1">Uncharacterized protein</fullName>
    </submittedName>
</protein>
<gene>
    <name evidence="1" type="ORF">GALL_06660</name>
</gene>
<proteinExistence type="predicted"/>
<name>A0A1J5U681_9ZZZZ</name>
<reference evidence="1" key="1">
    <citation type="submission" date="2016-10" db="EMBL/GenBank/DDBJ databases">
        <title>Sequence of Gallionella enrichment culture.</title>
        <authorList>
            <person name="Poehlein A."/>
            <person name="Muehling M."/>
            <person name="Daniel R."/>
        </authorList>
    </citation>
    <scope>NUCLEOTIDE SEQUENCE</scope>
</reference>
<organism evidence="1">
    <name type="scientific">mine drainage metagenome</name>
    <dbReference type="NCBI Taxonomy" id="410659"/>
    <lineage>
        <taxon>unclassified sequences</taxon>
        <taxon>metagenomes</taxon>
        <taxon>ecological metagenomes</taxon>
    </lineage>
</organism>
<dbReference type="AlphaFoldDB" id="A0A1J5U681"/>
<comment type="caution">
    <text evidence="1">The sequence shown here is derived from an EMBL/GenBank/DDBJ whole genome shotgun (WGS) entry which is preliminary data.</text>
</comment>
<dbReference type="EMBL" id="MLJW01000001">
    <property type="protein sequence ID" value="OIR19782.1"/>
    <property type="molecule type" value="Genomic_DNA"/>
</dbReference>
<evidence type="ECO:0000313" key="1">
    <source>
        <dbReference type="EMBL" id="OIR19782.1"/>
    </source>
</evidence>
<accession>A0A1J5U681</accession>
<sequence>MEYAIVGVVVFVLLVVILSARGRDRVVDALVAEYGLSRSMLGPLGSMEIARLRKEIKSLESSNNKAALKKLLARYKLTE</sequence>